<name>A0AAN7U2S1_9MYCE</name>
<organism evidence="2 3">
    <name type="scientific">Dictyostelium firmibasis</name>
    <dbReference type="NCBI Taxonomy" id="79012"/>
    <lineage>
        <taxon>Eukaryota</taxon>
        <taxon>Amoebozoa</taxon>
        <taxon>Evosea</taxon>
        <taxon>Eumycetozoa</taxon>
        <taxon>Dictyostelia</taxon>
        <taxon>Dictyosteliales</taxon>
        <taxon>Dictyosteliaceae</taxon>
        <taxon>Dictyostelium</taxon>
    </lineage>
</organism>
<proteinExistence type="predicted"/>
<protein>
    <submittedName>
        <fullName evidence="2">Uncharacterized protein</fullName>
    </submittedName>
</protein>
<accession>A0AAN7U2S1</accession>
<feature type="compositionally biased region" description="Basic residues" evidence="1">
    <location>
        <begin position="1"/>
        <end position="14"/>
    </location>
</feature>
<reference evidence="2 3" key="1">
    <citation type="submission" date="2023-11" db="EMBL/GenBank/DDBJ databases">
        <title>Dfirmibasis_genome.</title>
        <authorList>
            <person name="Edelbroek B."/>
            <person name="Kjellin J."/>
            <person name="Jerlstrom-Hultqvist J."/>
            <person name="Soderbom F."/>
        </authorList>
    </citation>
    <scope>NUCLEOTIDE SEQUENCE [LARGE SCALE GENOMIC DNA]</scope>
    <source>
        <strain evidence="2 3">TNS-C-14</strain>
    </source>
</reference>
<evidence type="ECO:0000313" key="3">
    <source>
        <dbReference type="Proteomes" id="UP001344447"/>
    </source>
</evidence>
<evidence type="ECO:0000256" key="1">
    <source>
        <dbReference type="SAM" id="MobiDB-lite"/>
    </source>
</evidence>
<gene>
    <name evidence="2" type="ORF">RB653_002306</name>
</gene>
<dbReference type="AlphaFoldDB" id="A0AAN7U2S1"/>
<evidence type="ECO:0000313" key="2">
    <source>
        <dbReference type="EMBL" id="KAK5577365.1"/>
    </source>
</evidence>
<feature type="region of interest" description="Disordered" evidence="1">
    <location>
        <begin position="1"/>
        <end position="25"/>
    </location>
</feature>
<keyword evidence="3" id="KW-1185">Reference proteome</keyword>
<dbReference type="Proteomes" id="UP001344447">
    <property type="component" value="Unassembled WGS sequence"/>
</dbReference>
<sequence>MAKGLTKKPTKKSKSTPSSHETPKPAVGFFKRLSANKTLGNVVVGSVNLVCFATHKLLNMTWVAVTFAALFLTPAYKSLAADLEESEKATDNPDQYLAEGIMD</sequence>
<comment type="caution">
    <text evidence="2">The sequence shown here is derived from an EMBL/GenBank/DDBJ whole genome shotgun (WGS) entry which is preliminary data.</text>
</comment>
<dbReference type="EMBL" id="JAVFKY010000004">
    <property type="protein sequence ID" value="KAK5577365.1"/>
    <property type="molecule type" value="Genomic_DNA"/>
</dbReference>